<keyword evidence="4" id="KW-1185">Reference proteome</keyword>
<proteinExistence type="predicted"/>
<feature type="compositionally biased region" description="Pro residues" evidence="1">
    <location>
        <begin position="453"/>
        <end position="465"/>
    </location>
</feature>
<dbReference type="PANTHER" id="PTHR38788:SF3">
    <property type="entry name" value="CLR5 DOMAIN-CONTAINING PROTEIN"/>
    <property type="match status" value="1"/>
</dbReference>
<feature type="compositionally biased region" description="Low complexity" evidence="1">
    <location>
        <begin position="90"/>
        <end position="99"/>
    </location>
</feature>
<evidence type="ECO:0000256" key="1">
    <source>
        <dbReference type="SAM" id="MobiDB-lite"/>
    </source>
</evidence>
<feature type="compositionally biased region" description="Basic and acidic residues" evidence="1">
    <location>
        <begin position="43"/>
        <end position="63"/>
    </location>
</feature>
<dbReference type="InterPro" id="IPR025676">
    <property type="entry name" value="Clr5_dom"/>
</dbReference>
<evidence type="ECO:0000259" key="2">
    <source>
        <dbReference type="Pfam" id="PF14420"/>
    </source>
</evidence>
<gene>
    <name evidence="3" type="ORF">PGQ11_009697</name>
</gene>
<evidence type="ECO:0000313" key="4">
    <source>
        <dbReference type="Proteomes" id="UP001390339"/>
    </source>
</evidence>
<feature type="region of interest" description="Disordered" evidence="1">
    <location>
        <begin position="1"/>
        <end position="99"/>
    </location>
</feature>
<dbReference type="SUPFAM" id="SSF101447">
    <property type="entry name" value="Formin homology 2 domain (FH2 domain)"/>
    <property type="match status" value="1"/>
</dbReference>
<name>A0ABR2IIP5_9PEZI</name>
<feature type="region of interest" description="Disordered" evidence="1">
    <location>
        <begin position="192"/>
        <end position="233"/>
    </location>
</feature>
<protein>
    <recommendedName>
        <fullName evidence="2">Clr5 domain-containing protein</fullName>
    </recommendedName>
</protein>
<dbReference type="EMBL" id="JAPCWZ010000005">
    <property type="protein sequence ID" value="KAK8863462.1"/>
    <property type="molecule type" value="Genomic_DNA"/>
</dbReference>
<dbReference type="Pfam" id="PF14420">
    <property type="entry name" value="Clr5"/>
    <property type="match status" value="1"/>
</dbReference>
<sequence length="765" mass="85688">MAKSVSDSEPDSKPVSSLFWRSVLNTDEPRSSTGLRSCAGDAGHVKSDQGPQRERHDEADRFAESPATTPVKQENPSGHGGSGDSRHARPQQPQQPAHQIHHPIILHTGPATVPSTTATATAINATMTRRPIQQYPAETWETHKAHLYHLYIQQGKSLKQIQHIMAQRGFNASDKMYKDRFSKWGFRKNRRALTREKLETPGGNSTSSSISSTLHAHNRAGSGNGSGSSGSSIRADGMMHTQYCYASILGPTTTMTTRDYRPPPPHGGLPLAYFHGALYDNRPRLPDTYLVQDQLLRCFDGMVARAWAAGELKPGDTNKIMYVTPEVHRKLVHLFDVNDYASTLADGTLHCHPSAMMRKGYESVSNFLKKPSMLGFLRLLQLTIYTGRHSQLPVVWHHIANSRQLRHCSVPGLYELCQNMDKLFGFHPPTGTAACSPFVDLVTNLLPRLEAMVPPPPPPPPPPPTTERETAITTPSPAADDTPWTPLRQLREMLRRLLLATSHRHSLSETLKRYACNSELLVRELLEQHERQLIEQGYHEGSPGRLGRWHICEDISAALPKEIRLDLAIFSAFKRADEYGNWCKDGEHFLDRVQALEREEGRRGGEPPMDDLQRRLLLIIQSNVHQGFWKLEKERQRQEEISRSRGDDVPMLLTENTAPPAPPLPPSCIINNTTTTTAARTTTTAAAAANYYHDNSNARLGLAISLRRKAMEYITGTEQREHGERFEDLKVLETWYRDMGDTSSADEAVRQSERELALHLATLTI</sequence>
<dbReference type="PANTHER" id="PTHR38788">
    <property type="entry name" value="CLR5 DOMAIN-CONTAINING PROTEIN"/>
    <property type="match status" value="1"/>
</dbReference>
<comment type="caution">
    <text evidence="3">The sequence shown here is derived from an EMBL/GenBank/DDBJ whole genome shotgun (WGS) entry which is preliminary data.</text>
</comment>
<accession>A0ABR2IIP5</accession>
<reference evidence="3 4" key="1">
    <citation type="journal article" date="2024" name="IMA Fungus">
        <title>Apiospora arundinis, a panoply of carbohydrate-active enzymes and secondary metabolites.</title>
        <authorList>
            <person name="Sorensen T."/>
            <person name="Petersen C."/>
            <person name="Muurmann A.T."/>
            <person name="Christiansen J.V."/>
            <person name="Brundto M.L."/>
            <person name="Overgaard C.K."/>
            <person name="Boysen A.T."/>
            <person name="Wollenberg R.D."/>
            <person name="Larsen T.O."/>
            <person name="Sorensen J.L."/>
            <person name="Nielsen K.L."/>
            <person name="Sondergaard T.E."/>
        </authorList>
    </citation>
    <scope>NUCLEOTIDE SEQUENCE [LARGE SCALE GENOMIC DNA]</scope>
    <source>
        <strain evidence="3 4">AAU 773</strain>
    </source>
</reference>
<evidence type="ECO:0000313" key="3">
    <source>
        <dbReference type="EMBL" id="KAK8863462.1"/>
    </source>
</evidence>
<dbReference type="Proteomes" id="UP001390339">
    <property type="component" value="Unassembled WGS sequence"/>
</dbReference>
<organism evidence="3 4">
    <name type="scientific">Apiospora arundinis</name>
    <dbReference type="NCBI Taxonomy" id="335852"/>
    <lineage>
        <taxon>Eukaryota</taxon>
        <taxon>Fungi</taxon>
        <taxon>Dikarya</taxon>
        <taxon>Ascomycota</taxon>
        <taxon>Pezizomycotina</taxon>
        <taxon>Sordariomycetes</taxon>
        <taxon>Xylariomycetidae</taxon>
        <taxon>Amphisphaeriales</taxon>
        <taxon>Apiosporaceae</taxon>
        <taxon>Apiospora</taxon>
    </lineage>
</organism>
<feature type="region of interest" description="Disordered" evidence="1">
    <location>
        <begin position="451"/>
        <end position="484"/>
    </location>
</feature>
<feature type="compositionally biased region" description="Polar residues" evidence="1">
    <location>
        <begin position="66"/>
        <end position="76"/>
    </location>
</feature>
<feature type="domain" description="Clr5" evidence="2">
    <location>
        <begin position="137"/>
        <end position="188"/>
    </location>
</feature>